<sequence>MTGLRGKQKTMRRQHILDATLKLLSKKMFSDISLQDIAAEADVTVPTIYNYFGSKSAVILELVLSRQEELSERMDAFITKRSHRDAQRALTDWVKLVTDGSFDTLDRDVWRSLYQERVRDDDLGPLFGKLSSFYVDRSVQFLDTLKQKQLIHAETDTKAAAKLLDAVCEHYFRLAIFYNAQSRSGHGDEIKAIVKELYRGLGSSKFLVS</sequence>
<gene>
    <name evidence="1" type="ORF">JHL16_08385</name>
</gene>
<evidence type="ECO:0000313" key="2">
    <source>
        <dbReference type="Proteomes" id="UP000616151"/>
    </source>
</evidence>
<proteinExistence type="predicted"/>
<dbReference type="Proteomes" id="UP000616151">
    <property type="component" value="Unassembled WGS sequence"/>
</dbReference>
<name>A0ACC5R126_9HYPH</name>
<keyword evidence="2" id="KW-1185">Reference proteome</keyword>
<dbReference type="EMBL" id="JAENHL010000006">
    <property type="protein sequence ID" value="MBK1866366.1"/>
    <property type="molecule type" value="Genomic_DNA"/>
</dbReference>
<evidence type="ECO:0000313" key="1">
    <source>
        <dbReference type="EMBL" id="MBK1866366.1"/>
    </source>
</evidence>
<reference evidence="1" key="1">
    <citation type="submission" date="2021-01" db="EMBL/GenBank/DDBJ databases">
        <authorList>
            <person name="Sun Q."/>
        </authorList>
    </citation>
    <scope>NUCLEOTIDE SEQUENCE</scope>
    <source>
        <strain evidence="1">YIM B02566</strain>
    </source>
</reference>
<comment type="caution">
    <text evidence="1">The sequence shown here is derived from an EMBL/GenBank/DDBJ whole genome shotgun (WGS) entry which is preliminary data.</text>
</comment>
<accession>A0ACC5R126</accession>
<protein>
    <submittedName>
        <fullName evidence="1">TetR/AcrR family transcriptional regulator</fullName>
    </submittedName>
</protein>
<organism evidence="1 2">
    <name type="scientific">Taklimakanibacter albus</name>
    <dbReference type="NCBI Taxonomy" id="2800327"/>
    <lineage>
        <taxon>Bacteria</taxon>
        <taxon>Pseudomonadati</taxon>
        <taxon>Pseudomonadota</taxon>
        <taxon>Alphaproteobacteria</taxon>
        <taxon>Hyphomicrobiales</taxon>
        <taxon>Aestuariivirgaceae</taxon>
        <taxon>Taklimakanibacter</taxon>
    </lineage>
</organism>